<reference evidence="4" key="1">
    <citation type="submission" date="2021-01" db="EMBL/GenBank/DDBJ databases">
        <authorList>
            <person name="Corre E."/>
            <person name="Pelletier E."/>
            <person name="Niang G."/>
            <person name="Scheremetjew M."/>
            <person name="Finn R."/>
            <person name="Kale V."/>
            <person name="Holt S."/>
            <person name="Cochrane G."/>
            <person name="Meng A."/>
            <person name="Brown T."/>
            <person name="Cohen L."/>
        </authorList>
    </citation>
    <scope>NUCLEOTIDE SEQUENCE</scope>
    <source>
        <strain evidence="4">SL-175</strain>
    </source>
</reference>
<feature type="compositionally biased region" description="Low complexity" evidence="2">
    <location>
        <begin position="114"/>
        <end position="128"/>
    </location>
</feature>
<dbReference type="Pfam" id="PF23228">
    <property type="entry name" value="zf_PCFS4"/>
    <property type="match status" value="1"/>
</dbReference>
<feature type="domain" description="C2H2-type" evidence="3">
    <location>
        <begin position="191"/>
        <end position="219"/>
    </location>
</feature>
<evidence type="ECO:0000259" key="3">
    <source>
        <dbReference type="PROSITE" id="PS50157"/>
    </source>
</evidence>
<feature type="region of interest" description="Disordered" evidence="2">
    <location>
        <begin position="75"/>
        <end position="174"/>
    </location>
</feature>
<dbReference type="PANTHER" id="PTHR15921">
    <property type="entry name" value="PRE-MRNA CLEAVAGE COMPLEX II"/>
    <property type="match status" value="1"/>
</dbReference>
<dbReference type="InterPro" id="IPR045154">
    <property type="entry name" value="PCF11-like"/>
</dbReference>
<dbReference type="GO" id="GO:0003729">
    <property type="term" value="F:mRNA binding"/>
    <property type="evidence" value="ECO:0007669"/>
    <property type="project" value="InterPro"/>
</dbReference>
<protein>
    <recommendedName>
        <fullName evidence="3">C2H2-type domain-containing protein</fullName>
    </recommendedName>
</protein>
<accession>A0A7S0T2G9</accession>
<dbReference type="GO" id="GO:0006369">
    <property type="term" value="P:termination of RNA polymerase II transcription"/>
    <property type="evidence" value="ECO:0007669"/>
    <property type="project" value="InterPro"/>
</dbReference>
<evidence type="ECO:0000256" key="1">
    <source>
        <dbReference type="PROSITE-ProRule" id="PRU00042"/>
    </source>
</evidence>
<feature type="region of interest" description="Disordered" evidence="2">
    <location>
        <begin position="352"/>
        <end position="412"/>
    </location>
</feature>
<proteinExistence type="predicted"/>
<name>A0A7S0T2G9_9CHLO</name>
<feature type="compositionally biased region" description="Basic and acidic residues" evidence="2">
    <location>
        <begin position="145"/>
        <end position="174"/>
    </location>
</feature>
<dbReference type="GO" id="GO:0005737">
    <property type="term" value="C:cytoplasm"/>
    <property type="evidence" value="ECO:0007669"/>
    <property type="project" value="TreeGrafter"/>
</dbReference>
<sequence length="412" mass="42103">MAAAVSDRNVNNAVAGRGNASASSSLSIQGMDPAAAGSLLATMVQGGGDISALLKSIATAKAGVSLGGRNLLSGGARESSRALNGNASGGGVGSPTSSGVGAGPPPPRAPPGKPSARAVGVVGGAQSASGGGGGGRGSPVSAGARADRDKENSQPRRLTADFDPATEHGEEGELRKRREHLIDAMYTDRPHQCAQTGRRFTERGELDAHLDLMHMRRRRKKEGTTSRRWCVDADSWIAGARAEAADDAPAYFANEAAAAAAVEAAKACSVLVDESQPDCALSGEPFEVFWNAEEDEWHYRSAVRLEASVGAVPAGAIVLVSAVPKGDGEGMLAALAEVRAVADDLAQAAEAAETIKPETEDAATAAGNKRKAEHGDVSGDSEDGLGEDDDEEEEETEGVDSDQQGSGKRRKS</sequence>
<dbReference type="EMBL" id="HBFC01033500">
    <property type="protein sequence ID" value="CAD8720683.1"/>
    <property type="molecule type" value="Transcribed_RNA"/>
</dbReference>
<evidence type="ECO:0000313" key="4">
    <source>
        <dbReference type="EMBL" id="CAD8720683.1"/>
    </source>
</evidence>
<organism evidence="4">
    <name type="scientific">Mantoniella antarctica</name>
    <dbReference type="NCBI Taxonomy" id="81844"/>
    <lineage>
        <taxon>Eukaryota</taxon>
        <taxon>Viridiplantae</taxon>
        <taxon>Chlorophyta</taxon>
        <taxon>Mamiellophyceae</taxon>
        <taxon>Mamiellales</taxon>
        <taxon>Mamiellaceae</taxon>
        <taxon>Mantoniella</taxon>
    </lineage>
</organism>
<keyword evidence="1" id="KW-0479">Metal-binding</keyword>
<gene>
    <name evidence="4" type="ORF">MANT1106_LOCUS19895</name>
</gene>
<dbReference type="GO" id="GO:0008270">
    <property type="term" value="F:zinc ion binding"/>
    <property type="evidence" value="ECO:0007669"/>
    <property type="project" value="UniProtKB-KW"/>
</dbReference>
<feature type="compositionally biased region" description="Low complexity" evidence="2">
    <location>
        <begin position="8"/>
        <end position="25"/>
    </location>
</feature>
<feature type="compositionally biased region" description="Acidic residues" evidence="2">
    <location>
        <begin position="379"/>
        <end position="400"/>
    </location>
</feature>
<dbReference type="InterPro" id="IPR057242">
    <property type="entry name" value="PCFS4-like"/>
</dbReference>
<dbReference type="PANTHER" id="PTHR15921:SF3">
    <property type="entry name" value="PRE-MRNA CLEAVAGE COMPLEX 2 PROTEIN PCF11"/>
    <property type="match status" value="1"/>
</dbReference>
<evidence type="ECO:0000256" key="2">
    <source>
        <dbReference type="SAM" id="MobiDB-lite"/>
    </source>
</evidence>
<dbReference type="InterPro" id="IPR013087">
    <property type="entry name" value="Znf_C2H2_type"/>
</dbReference>
<dbReference type="GO" id="GO:0031124">
    <property type="term" value="P:mRNA 3'-end processing"/>
    <property type="evidence" value="ECO:0007669"/>
    <property type="project" value="InterPro"/>
</dbReference>
<dbReference type="GO" id="GO:0005849">
    <property type="term" value="C:mRNA cleavage factor complex"/>
    <property type="evidence" value="ECO:0007669"/>
    <property type="project" value="TreeGrafter"/>
</dbReference>
<dbReference type="PROSITE" id="PS50157">
    <property type="entry name" value="ZINC_FINGER_C2H2_2"/>
    <property type="match status" value="1"/>
</dbReference>
<keyword evidence="1" id="KW-0863">Zinc-finger</keyword>
<feature type="compositionally biased region" description="Pro residues" evidence="2">
    <location>
        <begin position="103"/>
        <end position="113"/>
    </location>
</feature>
<dbReference type="AlphaFoldDB" id="A0A7S0T2G9"/>
<keyword evidence="1" id="KW-0862">Zinc</keyword>
<dbReference type="GO" id="GO:0000993">
    <property type="term" value="F:RNA polymerase II complex binding"/>
    <property type="evidence" value="ECO:0007669"/>
    <property type="project" value="InterPro"/>
</dbReference>
<feature type="region of interest" description="Disordered" evidence="2">
    <location>
        <begin position="1"/>
        <end position="25"/>
    </location>
</feature>